<evidence type="ECO:0000259" key="5">
    <source>
        <dbReference type="Pfam" id="PF08392"/>
    </source>
</evidence>
<protein>
    <recommendedName>
        <fullName evidence="4">3-ketoacyl-CoA synthase</fullName>
        <ecNumber evidence="4">2.3.1.-</ecNumber>
    </recommendedName>
</protein>
<dbReference type="InterPro" id="IPR016039">
    <property type="entry name" value="Thiolase-like"/>
</dbReference>
<proteinExistence type="inferred from homology"/>
<dbReference type="EC" id="2.3.1.-" evidence="4"/>
<reference evidence="7" key="1">
    <citation type="submission" date="2022-08" db="EMBL/GenBank/DDBJ databases">
        <authorList>
            <person name="Marques A."/>
        </authorList>
    </citation>
    <scope>NUCLEOTIDE SEQUENCE</scope>
    <source>
        <strain evidence="7">RhyPub2mFocal</strain>
        <tissue evidence="7">Leaves</tissue>
    </source>
</reference>
<sequence>MVFVATMTVLLLYYLYHILRYYTAKLSTNCYLIDYVCFKPSPDRKISTLTSGALINRNKSLGLSEYKFLLKMIIRSGIGEETYSPRNILEGREESPTIDDSMLEMDEFFKTSVSEIFAKTKLLPSEVDVLVVSISAFSPSPSLAARIVQQQKMRDDVKTYNLSGMGCSASLIAIDLVNNIFKSGKKTVAMVVSSESIVPNWYCGNEKSMMLSNILFRSGGSVMLLTNDPTMRSRAKMRLKCIVRTNIGSQDDGYNCVMQKEDDTGRLGFYLGPGLPKAAMRAFTKNFQQLMPQVLPYRELLLYMWRIAEQKVKKTEGNSLSAAAKINYKSGIDHFCLHAGGTAVIDAVGDALGLSSYDDEPARMTLFRWGNTSASSLWYVLGYMEAKKRLRKGDRVLMISFGAGFECNSCIWEVKRDLGDGDVWEDCIKDYPPQTLVNPFFEKFGWVSETTEETLSGNMEAFRKKVALSL</sequence>
<evidence type="ECO:0000313" key="8">
    <source>
        <dbReference type="Proteomes" id="UP001140206"/>
    </source>
</evidence>
<dbReference type="Pfam" id="PF08392">
    <property type="entry name" value="FAE1_CUT1_RppA"/>
    <property type="match status" value="1"/>
</dbReference>
<keyword evidence="2 4" id="KW-0808">Transferase</keyword>
<feature type="domain" description="FAE" evidence="5">
    <location>
        <begin position="27"/>
        <end position="311"/>
    </location>
</feature>
<comment type="similarity">
    <text evidence="1 4">Belongs to the thiolase-like superfamily. Chalcone/stilbene synthases family.</text>
</comment>
<dbReference type="Pfam" id="PF08541">
    <property type="entry name" value="ACP_syn_III_C"/>
    <property type="match status" value="1"/>
</dbReference>
<evidence type="ECO:0000313" key="7">
    <source>
        <dbReference type="EMBL" id="KAJ4776274.1"/>
    </source>
</evidence>
<name>A0AAV8EAB5_9POAL</name>
<evidence type="ECO:0000256" key="1">
    <source>
        <dbReference type="ARBA" id="ARBA00005531"/>
    </source>
</evidence>
<dbReference type="InterPro" id="IPR012392">
    <property type="entry name" value="3-ktacl-CoA_syn"/>
</dbReference>
<dbReference type="Proteomes" id="UP001140206">
    <property type="component" value="Chromosome 3"/>
</dbReference>
<accession>A0AAV8EAB5</accession>
<dbReference type="PIRSF" id="PIRSF036417">
    <property type="entry name" value="3-ktacl-CoA_syn"/>
    <property type="match status" value="1"/>
</dbReference>
<comment type="caution">
    <text evidence="7">The sequence shown here is derived from an EMBL/GenBank/DDBJ whole genome shotgun (WGS) entry which is preliminary data.</text>
</comment>
<evidence type="ECO:0000256" key="2">
    <source>
        <dbReference type="ARBA" id="ARBA00022679"/>
    </source>
</evidence>
<evidence type="ECO:0000256" key="3">
    <source>
        <dbReference type="ARBA" id="ARBA00023315"/>
    </source>
</evidence>
<dbReference type="PANTHER" id="PTHR31561">
    <property type="entry name" value="3-KETOACYL-COA SYNTHASE"/>
    <property type="match status" value="1"/>
</dbReference>
<dbReference type="InterPro" id="IPR013601">
    <property type="entry name" value="FAE1_typ3_polyketide_synth"/>
</dbReference>
<evidence type="ECO:0000256" key="4">
    <source>
        <dbReference type="PIRNR" id="PIRNR036417"/>
    </source>
</evidence>
<comment type="pathway">
    <text evidence="4">Lipid metabolism; fatty acid biosynthesis.</text>
</comment>
<organism evidence="7 8">
    <name type="scientific">Rhynchospora pubera</name>
    <dbReference type="NCBI Taxonomy" id="906938"/>
    <lineage>
        <taxon>Eukaryota</taxon>
        <taxon>Viridiplantae</taxon>
        <taxon>Streptophyta</taxon>
        <taxon>Embryophyta</taxon>
        <taxon>Tracheophyta</taxon>
        <taxon>Spermatophyta</taxon>
        <taxon>Magnoliopsida</taxon>
        <taxon>Liliopsida</taxon>
        <taxon>Poales</taxon>
        <taxon>Cyperaceae</taxon>
        <taxon>Cyperoideae</taxon>
        <taxon>Rhynchosporeae</taxon>
        <taxon>Rhynchospora</taxon>
    </lineage>
</organism>
<dbReference type="EMBL" id="JAMFTS010000003">
    <property type="protein sequence ID" value="KAJ4776274.1"/>
    <property type="molecule type" value="Genomic_DNA"/>
</dbReference>
<evidence type="ECO:0000259" key="6">
    <source>
        <dbReference type="Pfam" id="PF08541"/>
    </source>
</evidence>
<dbReference type="GO" id="GO:0006633">
    <property type="term" value="P:fatty acid biosynthetic process"/>
    <property type="evidence" value="ECO:0007669"/>
    <property type="project" value="InterPro"/>
</dbReference>
<dbReference type="SUPFAM" id="SSF53901">
    <property type="entry name" value="Thiolase-like"/>
    <property type="match status" value="1"/>
</dbReference>
<dbReference type="GO" id="GO:0016020">
    <property type="term" value="C:membrane"/>
    <property type="evidence" value="ECO:0007669"/>
    <property type="project" value="InterPro"/>
</dbReference>
<gene>
    <name evidence="7" type="ORF">LUZ62_060531</name>
</gene>
<keyword evidence="8" id="KW-1185">Reference proteome</keyword>
<dbReference type="GO" id="GO:0016747">
    <property type="term" value="F:acyltransferase activity, transferring groups other than amino-acyl groups"/>
    <property type="evidence" value="ECO:0007669"/>
    <property type="project" value="InterPro"/>
</dbReference>
<keyword evidence="3 4" id="KW-0012">Acyltransferase</keyword>
<dbReference type="CDD" id="cd00831">
    <property type="entry name" value="CHS_like"/>
    <property type="match status" value="1"/>
</dbReference>
<dbReference type="InterPro" id="IPR013747">
    <property type="entry name" value="ACP_syn_III_C"/>
</dbReference>
<dbReference type="Gene3D" id="3.40.47.10">
    <property type="match status" value="1"/>
</dbReference>
<dbReference type="AlphaFoldDB" id="A0AAV8EAB5"/>
<feature type="domain" description="Beta-ketoacyl-[acyl-carrier-protein] synthase III C-terminal" evidence="6">
    <location>
        <begin position="330"/>
        <end position="413"/>
    </location>
</feature>